<dbReference type="EMBL" id="KE123940">
    <property type="protein sequence ID" value="EPB89101.1"/>
    <property type="molecule type" value="Genomic_DNA"/>
</dbReference>
<dbReference type="OrthoDB" id="2417874at2759"/>
<sequence>MDLYGRASNARVNVDKTVVVSLSGAPHEGWKSILRQVSNYTTIDWHDAHSTQAVVRYLGYPLHITPQQWDDDFLEQIYMKIRSRAAFLSGRHLSIRGASLVANSKLLSLIWHLLRVVPVPEQWLKSVRRLVLQFVLPFARAPSWETTCRPKALGRPCLIDLKSQQLALHMVYIQRSTVSYTSSVSSSSTNGFHHSVSA</sequence>
<reference evidence="2" key="1">
    <citation type="submission" date="2013-05" db="EMBL/GenBank/DDBJ databases">
        <title>The Genome sequence of Mucor circinelloides f. circinelloides 1006PhL.</title>
        <authorList>
            <consortium name="The Broad Institute Genomics Platform"/>
            <person name="Cuomo C."/>
            <person name="Earl A."/>
            <person name="Findley K."/>
            <person name="Lee S.C."/>
            <person name="Walker B."/>
            <person name="Young S."/>
            <person name="Zeng Q."/>
            <person name="Gargeya S."/>
            <person name="Fitzgerald M."/>
            <person name="Haas B."/>
            <person name="Abouelleil A."/>
            <person name="Allen A.W."/>
            <person name="Alvarado L."/>
            <person name="Arachchi H.M."/>
            <person name="Berlin A.M."/>
            <person name="Chapman S.B."/>
            <person name="Gainer-Dewar J."/>
            <person name="Goldberg J."/>
            <person name="Griggs A."/>
            <person name="Gujja S."/>
            <person name="Hansen M."/>
            <person name="Howarth C."/>
            <person name="Imamovic A."/>
            <person name="Ireland A."/>
            <person name="Larimer J."/>
            <person name="McCowan C."/>
            <person name="Murphy C."/>
            <person name="Pearson M."/>
            <person name="Poon T.W."/>
            <person name="Priest M."/>
            <person name="Roberts A."/>
            <person name="Saif S."/>
            <person name="Shea T."/>
            <person name="Sisk P."/>
            <person name="Sykes S."/>
            <person name="Wortman J."/>
            <person name="Nusbaum C."/>
            <person name="Birren B."/>
        </authorList>
    </citation>
    <scope>NUCLEOTIDE SEQUENCE [LARGE SCALE GENOMIC DNA]</scope>
    <source>
        <strain evidence="2">1006PhL</strain>
    </source>
</reference>
<dbReference type="AlphaFoldDB" id="S2JFN7"/>
<evidence type="ECO:0000313" key="1">
    <source>
        <dbReference type="EMBL" id="EPB89101.1"/>
    </source>
</evidence>
<dbReference type="InParanoid" id="S2JFN7"/>
<evidence type="ECO:0000313" key="2">
    <source>
        <dbReference type="Proteomes" id="UP000014254"/>
    </source>
</evidence>
<name>S2JFN7_MUCC1</name>
<dbReference type="VEuPathDB" id="FungiDB:HMPREF1544_04093"/>
<keyword evidence="2" id="KW-1185">Reference proteome</keyword>
<protein>
    <recommendedName>
        <fullName evidence="3">Reverse transcriptase domain-containing protein</fullName>
    </recommendedName>
</protein>
<organism evidence="1 2">
    <name type="scientific">Mucor circinelloides f. circinelloides (strain 1006PhL)</name>
    <name type="common">Mucormycosis agent</name>
    <name type="synonym">Calyptromyces circinelloides</name>
    <dbReference type="NCBI Taxonomy" id="1220926"/>
    <lineage>
        <taxon>Eukaryota</taxon>
        <taxon>Fungi</taxon>
        <taxon>Fungi incertae sedis</taxon>
        <taxon>Mucoromycota</taxon>
        <taxon>Mucoromycotina</taxon>
        <taxon>Mucoromycetes</taxon>
        <taxon>Mucorales</taxon>
        <taxon>Mucorineae</taxon>
        <taxon>Mucoraceae</taxon>
        <taxon>Mucor</taxon>
    </lineage>
</organism>
<dbReference type="Proteomes" id="UP000014254">
    <property type="component" value="Unassembled WGS sequence"/>
</dbReference>
<proteinExistence type="predicted"/>
<gene>
    <name evidence="1" type="ORF">HMPREF1544_04093</name>
</gene>
<evidence type="ECO:0008006" key="3">
    <source>
        <dbReference type="Google" id="ProtNLM"/>
    </source>
</evidence>
<accession>S2JFN7</accession>